<dbReference type="PANTHER" id="PTHR23043">
    <property type="entry name" value="HYPOXIA-INDUCIBLE FACTOR 1 ALPHA"/>
    <property type="match status" value="1"/>
</dbReference>
<comment type="caution">
    <text evidence="8">The sequence shown here is derived from an EMBL/GenBank/DDBJ whole genome shotgun (WGS) entry which is preliminary data.</text>
</comment>
<dbReference type="OrthoDB" id="6021714at2759"/>
<dbReference type="GO" id="GO:0000981">
    <property type="term" value="F:DNA-binding transcription factor activity, RNA polymerase II-specific"/>
    <property type="evidence" value="ECO:0007669"/>
    <property type="project" value="TreeGrafter"/>
</dbReference>
<dbReference type="NCBIfam" id="TIGR00229">
    <property type="entry name" value="sensory_box"/>
    <property type="match status" value="1"/>
</dbReference>
<keyword evidence="9" id="KW-1185">Reference proteome</keyword>
<dbReference type="Pfam" id="PF23171">
    <property type="entry name" value="bHLH_HIF1A"/>
    <property type="match status" value="1"/>
</dbReference>
<dbReference type="PROSITE" id="PS50888">
    <property type="entry name" value="BHLH"/>
    <property type="match status" value="1"/>
</dbReference>
<feature type="domain" description="PAS" evidence="6">
    <location>
        <begin position="144"/>
        <end position="204"/>
    </location>
</feature>
<evidence type="ECO:0000256" key="2">
    <source>
        <dbReference type="ARBA" id="ARBA00022737"/>
    </source>
</evidence>
<feature type="domain" description="BHLH" evidence="7">
    <location>
        <begin position="73"/>
        <end position="126"/>
    </location>
</feature>
<organism evidence="8 9">
    <name type="scientific">Intoshia linei</name>
    <dbReference type="NCBI Taxonomy" id="1819745"/>
    <lineage>
        <taxon>Eukaryota</taxon>
        <taxon>Metazoa</taxon>
        <taxon>Spiralia</taxon>
        <taxon>Lophotrochozoa</taxon>
        <taxon>Mesozoa</taxon>
        <taxon>Orthonectida</taxon>
        <taxon>Rhopaluridae</taxon>
        <taxon>Intoshia</taxon>
    </lineage>
</organism>
<dbReference type="Proteomes" id="UP000078046">
    <property type="component" value="Unassembled WGS sequence"/>
</dbReference>
<reference evidence="8 9" key="1">
    <citation type="submission" date="2016-04" db="EMBL/GenBank/DDBJ databases">
        <title>The genome of Intoshia linei affirms orthonectids as highly simplified spiralians.</title>
        <authorList>
            <person name="Mikhailov K.V."/>
            <person name="Slusarev G.S."/>
            <person name="Nikitin M.A."/>
            <person name="Logacheva M.D."/>
            <person name="Penin A."/>
            <person name="Aleoshin V."/>
            <person name="Panchin Y.V."/>
        </authorList>
    </citation>
    <scope>NUCLEOTIDE SEQUENCE [LARGE SCALE GENOMIC DNA]</scope>
    <source>
        <strain evidence="8">Intl2013</strain>
        <tissue evidence="8">Whole animal</tissue>
    </source>
</reference>
<dbReference type="CDD" id="cd00130">
    <property type="entry name" value="PAS"/>
    <property type="match status" value="2"/>
</dbReference>
<proteinExistence type="predicted"/>
<dbReference type="Pfam" id="PF14598">
    <property type="entry name" value="PAS_11"/>
    <property type="match status" value="1"/>
</dbReference>
<evidence type="ECO:0000259" key="7">
    <source>
        <dbReference type="PROSITE" id="PS50888"/>
    </source>
</evidence>
<dbReference type="AlphaFoldDB" id="A0A177BB05"/>
<keyword evidence="5" id="KW-0539">Nucleus</keyword>
<dbReference type="EMBL" id="LWCA01000119">
    <property type="protein sequence ID" value="OAF70711.1"/>
    <property type="molecule type" value="Genomic_DNA"/>
</dbReference>
<dbReference type="Pfam" id="PF00989">
    <property type="entry name" value="PAS"/>
    <property type="match status" value="1"/>
</dbReference>
<keyword evidence="4" id="KW-0804">Transcription</keyword>
<evidence type="ECO:0000256" key="5">
    <source>
        <dbReference type="ARBA" id="ARBA00023242"/>
    </source>
</evidence>
<dbReference type="InterPro" id="IPR013767">
    <property type="entry name" value="PAS_fold"/>
</dbReference>
<protein>
    <submittedName>
        <fullName evidence="8">Neuronal PAS domain-containing protein 1</fullName>
    </submittedName>
</protein>
<dbReference type="PROSITE" id="PS50112">
    <property type="entry name" value="PAS"/>
    <property type="match status" value="2"/>
</dbReference>
<accession>A0A177BB05</accession>
<dbReference type="InterPro" id="IPR035965">
    <property type="entry name" value="PAS-like_dom_sf"/>
</dbReference>
<sequence length="612" mass="71263">MSDKFTRLNIFNSTSVFDNGNTGDYETKCQNLNEESDIKYELNSTQKQNRCSKILNSIELKSLQFVPNKKKKQSNDRFKNQAKHRREKENIEYNLLSKLIPLPSAITNQLDKASIIRLSTCFLKLRMLFNHSEKPTTSSIYENHILQHLNGFLIIMDKVGKIQYISESASTHLGLSQVDMTGNSIFEFLCPDDQYMIVNVLNQTPFLYPRGINDQTILPDEMKIQIDSRKRSLYKTEKKPFNLCSSIYKKQIFVRLRCVLAKRNASITVGGYKVIRMLISTVISEESENFVIFAQSIPQTISTEITVKSHMFVVRLDNVFNITFADSNLVKMTGYDQRELMHKSLYDVCHICDVEILREAHEILIQTGQTVSRYYRFINKRGGYIWVMSLISLMVNIRANTTQLYVCLNYILSEVESPNVKFNILKKKKEIPDIFTISHKKYKYRNEEYSPICLDKYSGFNKPLQNSHFPNYQNSQNNMYKEFYQMPLNHYTHYPLIGLDYLQQNNLDRATHSSDTIDTYIPADVSIQNTYFFNQNVNNSCKYLKNEQESFHNCCCQYTKQKNHIPDAIHYDTKTILSYPNSNCNIKHSYMNSSVKSKNLPSIYGTSNVSIN</sequence>
<feature type="domain" description="PAS" evidence="6">
    <location>
        <begin position="293"/>
        <end position="368"/>
    </location>
</feature>
<keyword evidence="2" id="KW-0677">Repeat</keyword>
<dbReference type="GO" id="GO:0005634">
    <property type="term" value="C:nucleus"/>
    <property type="evidence" value="ECO:0007669"/>
    <property type="project" value="UniProtKB-SubCell"/>
</dbReference>
<evidence type="ECO:0000259" key="6">
    <source>
        <dbReference type="PROSITE" id="PS50112"/>
    </source>
</evidence>
<evidence type="ECO:0000256" key="4">
    <source>
        <dbReference type="ARBA" id="ARBA00023163"/>
    </source>
</evidence>
<dbReference type="GO" id="GO:0000977">
    <property type="term" value="F:RNA polymerase II transcription regulatory region sequence-specific DNA binding"/>
    <property type="evidence" value="ECO:0007669"/>
    <property type="project" value="TreeGrafter"/>
</dbReference>
<dbReference type="Gene3D" id="3.30.450.20">
    <property type="entry name" value="PAS domain"/>
    <property type="match status" value="2"/>
</dbReference>
<dbReference type="PANTHER" id="PTHR23043:SF17">
    <property type="entry name" value="PROTEIN SIMILAR"/>
    <property type="match status" value="1"/>
</dbReference>
<evidence type="ECO:0000313" key="8">
    <source>
        <dbReference type="EMBL" id="OAF70711.1"/>
    </source>
</evidence>
<dbReference type="SMART" id="SM00353">
    <property type="entry name" value="HLH"/>
    <property type="match status" value="1"/>
</dbReference>
<dbReference type="InterPro" id="IPR011598">
    <property type="entry name" value="bHLH_dom"/>
</dbReference>
<comment type="subcellular location">
    <subcellularLocation>
        <location evidence="1">Nucleus</location>
    </subcellularLocation>
</comment>
<dbReference type="SMART" id="SM00086">
    <property type="entry name" value="PAC"/>
    <property type="match status" value="1"/>
</dbReference>
<keyword evidence="3" id="KW-0805">Transcription regulation</keyword>
<evidence type="ECO:0000256" key="3">
    <source>
        <dbReference type="ARBA" id="ARBA00023015"/>
    </source>
</evidence>
<dbReference type="InterPro" id="IPR001610">
    <property type="entry name" value="PAC"/>
</dbReference>
<gene>
    <name evidence="8" type="ORF">A3Q56_01550</name>
</gene>
<name>A0A177BB05_9BILA</name>
<dbReference type="GO" id="GO:0046983">
    <property type="term" value="F:protein dimerization activity"/>
    <property type="evidence" value="ECO:0007669"/>
    <property type="project" value="InterPro"/>
</dbReference>
<dbReference type="InterPro" id="IPR000014">
    <property type="entry name" value="PAS"/>
</dbReference>
<dbReference type="SMART" id="SM00091">
    <property type="entry name" value="PAS"/>
    <property type="match status" value="2"/>
</dbReference>
<dbReference type="SUPFAM" id="SSF55785">
    <property type="entry name" value="PYP-like sensor domain (PAS domain)"/>
    <property type="match status" value="2"/>
</dbReference>
<evidence type="ECO:0000256" key="1">
    <source>
        <dbReference type="ARBA" id="ARBA00004123"/>
    </source>
</evidence>
<evidence type="ECO:0000313" key="9">
    <source>
        <dbReference type="Proteomes" id="UP000078046"/>
    </source>
</evidence>